<dbReference type="AlphaFoldDB" id="A0A194WU89"/>
<dbReference type="InterPro" id="IPR036047">
    <property type="entry name" value="F-box-like_dom_sf"/>
</dbReference>
<reference evidence="2 3" key="1">
    <citation type="submission" date="2015-10" db="EMBL/GenBank/DDBJ databases">
        <title>Full genome of DAOMC 229536 Phialocephala scopiformis, a fungal endophyte of spruce producing the potent anti-insectan compound rugulosin.</title>
        <authorList>
            <consortium name="DOE Joint Genome Institute"/>
            <person name="Walker A.K."/>
            <person name="Frasz S.L."/>
            <person name="Seifert K.A."/>
            <person name="Miller J.D."/>
            <person name="Mondo S.J."/>
            <person name="Labutti K."/>
            <person name="Lipzen A."/>
            <person name="Dockter R."/>
            <person name="Kennedy M."/>
            <person name="Grigoriev I.V."/>
            <person name="Spatafora J.W."/>
        </authorList>
    </citation>
    <scope>NUCLEOTIDE SEQUENCE [LARGE SCALE GENOMIC DNA]</scope>
    <source>
        <strain evidence="2 3">CBS 120377</strain>
    </source>
</reference>
<dbReference type="GeneID" id="28815807"/>
<dbReference type="Gene3D" id="3.80.10.10">
    <property type="entry name" value="Ribonuclease Inhibitor"/>
    <property type="match status" value="1"/>
</dbReference>
<evidence type="ECO:0000259" key="1">
    <source>
        <dbReference type="Pfam" id="PF12937"/>
    </source>
</evidence>
<dbReference type="Pfam" id="PF12937">
    <property type="entry name" value="F-box-like"/>
    <property type="match status" value="1"/>
</dbReference>
<dbReference type="InterPro" id="IPR001810">
    <property type="entry name" value="F-box_dom"/>
</dbReference>
<dbReference type="InParanoid" id="A0A194WU89"/>
<dbReference type="OrthoDB" id="4156171at2759"/>
<name>A0A194WU89_MOLSC</name>
<protein>
    <recommendedName>
        <fullName evidence="1">F-box domain-containing protein</fullName>
    </recommendedName>
</protein>
<dbReference type="SUPFAM" id="SSF81383">
    <property type="entry name" value="F-box domain"/>
    <property type="match status" value="1"/>
</dbReference>
<dbReference type="RefSeq" id="XP_018065527.1">
    <property type="nucleotide sequence ID" value="XM_018206081.1"/>
</dbReference>
<organism evidence="2 3">
    <name type="scientific">Mollisia scopiformis</name>
    <name type="common">Conifer needle endophyte fungus</name>
    <name type="synonym">Phialocephala scopiformis</name>
    <dbReference type="NCBI Taxonomy" id="149040"/>
    <lineage>
        <taxon>Eukaryota</taxon>
        <taxon>Fungi</taxon>
        <taxon>Dikarya</taxon>
        <taxon>Ascomycota</taxon>
        <taxon>Pezizomycotina</taxon>
        <taxon>Leotiomycetes</taxon>
        <taxon>Helotiales</taxon>
        <taxon>Mollisiaceae</taxon>
        <taxon>Mollisia</taxon>
    </lineage>
</organism>
<keyword evidence="3" id="KW-1185">Reference proteome</keyword>
<proteinExistence type="predicted"/>
<accession>A0A194WU89</accession>
<evidence type="ECO:0000313" key="2">
    <source>
        <dbReference type="EMBL" id="KUJ11172.1"/>
    </source>
</evidence>
<dbReference type="Proteomes" id="UP000070700">
    <property type="component" value="Unassembled WGS sequence"/>
</dbReference>
<dbReference type="EMBL" id="KQ947427">
    <property type="protein sequence ID" value="KUJ11172.1"/>
    <property type="molecule type" value="Genomic_DNA"/>
</dbReference>
<dbReference type="InterPro" id="IPR032675">
    <property type="entry name" value="LRR_dom_sf"/>
</dbReference>
<dbReference type="KEGG" id="psco:LY89DRAFT_238950"/>
<evidence type="ECO:0000313" key="3">
    <source>
        <dbReference type="Proteomes" id="UP000070700"/>
    </source>
</evidence>
<dbReference type="SUPFAM" id="SSF52047">
    <property type="entry name" value="RNI-like"/>
    <property type="match status" value="1"/>
</dbReference>
<feature type="domain" description="F-box" evidence="1">
    <location>
        <begin position="11"/>
        <end position="53"/>
    </location>
</feature>
<gene>
    <name evidence="2" type="ORF">LY89DRAFT_238950</name>
</gene>
<sequence length="479" mass="55462">MSATPTPRAYQLPPELWAYICEDLSRKDLRNLRLVCRYLQDCTAPALFKTVFLKVSLDSFANLQKISEHPVFSRSVRYIYYDGRILAPFLLNCEFQDWRQNYLDARMYARYNAFGSKQRHNVYLAFINHTSGQEYIRKGTHEKEMLSQYLSRLPGLCGIFVQSSEYNSLCPGAFTKPTNSTNPILLKTFTEPEFYRQQNDEYFWSLFEAATSNPQLSELSGVGLDIRQWTLRANLSMELSQRVPNIRRLKLEFSGQPKDFSSFERVLIRLPSLESLRISFTYIDSSEYLEAPVRSNLLNEQMHWKRLRHLSLQAIPTGSQHLKTFLAKHSNSLRSLELGDIIFVPDPENPDAKDATWIDFILFLCDELTLNNVKFSGTLYAGRNEKWTIPESPFQYHMPFHPGNLRFRIEQYITHNSYACPFTSIEHRGKDSSGNGGFLESHSSRWKWTPDASWVLTLGSRIHVPNSPWEASAELLGSI</sequence>
<dbReference type="CDD" id="cd09917">
    <property type="entry name" value="F-box_SF"/>
    <property type="match status" value="1"/>
</dbReference>